<accession>A0AAP5I6Y0</accession>
<dbReference type="InterPro" id="IPR051465">
    <property type="entry name" value="Cell_Envelope_Struct_Comp"/>
</dbReference>
<keyword evidence="2" id="KW-1133">Transmembrane helix</keyword>
<feature type="domain" description="SLH" evidence="3">
    <location>
        <begin position="230"/>
        <end position="289"/>
    </location>
</feature>
<evidence type="ECO:0000256" key="1">
    <source>
        <dbReference type="SAM" id="MobiDB-lite"/>
    </source>
</evidence>
<dbReference type="InterPro" id="IPR001119">
    <property type="entry name" value="SLH_dom"/>
</dbReference>
<keyword evidence="2" id="KW-0472">Membrane</keyword>
<organism evidence="4 5">
    <name type="scientific">Aetokthonos hydrillicola Thurmond2011</name>
    <dbReference type="NCBI Taxonomy" id="2712845"/>
    <lineage>
        <taxon>Bacteria</taxon>
        <taxon>Bacillati</taxon>
        <taxon>Cyanobacteriota</taxon>
        <taxon>Cyanophyceae</taxon>
        <taxon>Nostocales</taxon>
        <taxon>Hapalosiphonaceae</taxon>
        <taxon>Aetokthonos</taxon>
    </lineage>
</organism>
<keyword evidence="2" id="KW-0812">Transmembrane</keyword>
<name>A0AAP5I6Y0_9CYAN</name>
<keyword evidence="5" id="KW-1185">Reference proteome</keyword>
<evidence type="ECO:0000259" key="3">
    <source>
        <dbReference type="PROSITE" id="PS51272"/>
    </source>
</evidence>
<dbReference type="Pfam" id="PF00395">
    <property type="entry name" value="SLH"/>
    <property type="match status" value="3"/>
</dbReference>
<evidence type="ECO:0000256" key="2">
    <source>
        <dbReference type="SAM" id="Phobius"/>
    </source>
</evidence>
<evidence type="ECO:0000313" key="5">
    <source>
        <dbReference type="Proteomes" id="UP000667802"/>
    </source>
</evidence>
<dbReference type="PROSITE" id="PS51272">
    <property type="entry name" value="SLH"/>
    <property type="match status" value="3"/>
</dbReference>
<dbReference type="Proteomes" id="UP000667802">
    <property type="component" value="Unassembled WGS sequence"/>
</dbReference>
<feature type="domain" description="SLH" evidence="3">
    <location>
        <begin position="291"/>
        <end position="355"/>
    </location>
</feature>
<dbReference type="PANTHER" id="PTHR43308:SF5">
    <property type="entry name" value="S-LAYER PROTEIN _ PEPTIDOGLYCAN ENDO-BETA-N-ACETYLGLUCOSAMINIDASE"/>
    <property type="match status" value="1"/>
</dbReference>
<dbReference type="EMBL" id="JAALHA020000006">
    <property type="protein sequence ID" value="MDR9895966.1"/>
    <property type="molecule type" value="Genomic_DNA"/>
</dbReference>
<proteinExistence type="predicted"/>
<feature type="domain" description="SLH" evidence="3">
    <location>
        <begin position="166"/>
        <end position="229"/>
    </location>
</feature>
<feature type="transmembrane region" description="Helical" evidence="2">
    <location>
        <begin position="20"/>
        <end position="37"/>
    </location>
</feature>
<dbReference type="RefSeq" id="WP_208354198.1">
    <property type="nucleotide sequence ID" value="NZ_JAALHA020000006.1"/>
</dbReference>
<dbReference type="PANTHER" id="PTHR43308">
    <property type="entry name" value="OUTER MEMBRANE PROTEIN ALPHA-RELATED"/>
    <property type="match status" value="1"/>
</dbReference>
<reference evidence="5" key="1">
    <citation type="journal article" date="2021" name="Science">
        <title>Hunting the eagle killer: A cyanobacterial neurotoxin causes vacuolar myelinopathy.</title>
        <authorList>
            <person name="Breinlinger S."/>
            <person name="Phillips T.J."/>
            <person name="Haram B.N."/>
            <person name="Mares J."/>
            <person name="Martinez Yerena J.A."/>
            <person name="Hrouzek P."/>
            <person name="Sobotka R."/>
            <person name="Henderson W.M."/>
            <person name="Schmieder P."/>
            <person name="Williams S.M."/>
            <person name="Lauderdale J.D."/>
            <person name="Wilde H.D."/>
            <person name="Gerrin W."/>
            <person name="Kust A."/>
            <person name="Washington J.W."/>
            <person name="Wagner C."/>
            <person name="Geier B."/>
            <person name="Liebeke M."/>
            <person name="Enke H."/>
            <person name="Niedermeyer T.H.J."/>
            <person name="Wilde S.B."/>
        </authorList>
    </citation>
    <scope>NUCLEOTIDE SEQUENCE [LARGE SCALE GENOMIC DNA]</scope>
    <source>
        <strain evidence="5">Thurmond2011</strain>
    </source>
</reference>
<feature type="region of interest" description="Disordered" evidence="1">
    <location>
        <begin position="144"/>
        <end position="166"/>
    </location>
</feature>
<comment type="caution">
    <text evidence="4">The sequence shown here is derived from an EMBL/GenBank/DDBJ whole genome shotgun (WGS) entry which is preliminary data.</text>
</comment>
<feature type="compositionally biased region" description="Polar residues" evidence="1">
    <location>
        <begin position="149"/>
        <end position="163"/>
    </location>
</feature>
<protein>
    <submittedName>
        <fullName evidence="4">S-layer homology domain-containing protein</fullName>
    </submittedName>
</protein>
<sequence>MLPSDPRSSETTPLGFDEFVGILVAFATIGAVLFWSFSRKDADWNLDGLLAPSSTPSAFATEPGFGVKPTVSSNLNGSPSPTVTDSNQSANTLLIPDATTGGVVAVPPQASTINPPSQVGPVIIPPLSGNIAPNNQVAPVVVPPPSSNTTEPQTAPTVEQIPTTTPPIAFKDVPADYWGRHFIDALSSRGLIKGFPDNSFKPDLPVSRAEFAAIIQQVSEKKLDNTPTAFKDIPEKFWATPAISQAIGSGFLKGYPNGTFNPDQKISRVQVLVSLVSGLKLNPPASANQFLSIYKDAKDIPKYATDKVAAATANNLVVNHPDKTVLAPNKDVTRAEVAAMVYQTLVQTGKLQPLQDPNIVTVPR</sequence>
<dbReference type="AlphaFoldDB" id="A0AAP5I6Y0"/>
<gene>
    <name evidence="4" type="ORF">G7B40_015540</name>
</gene>
<evidence type="ECO:0000313" key="4">
    <source>
        <dbReference type="EMBL" id="MDR9895966.1"/>
    </source>
</evidence>